<dbReference type="RefSeq" id="WP_098240302.1">
    <property type="nucleotide sequence ID" value="NZ_CP022685.1"/>
</dbReference>
<dbReference type="KEGG" id="sfk:KY5_0137c"/>
<accession>A0A291Q0Y2</accession>
<gene>
    <name evidence="2" type="ORF">KY5_0137c</name>
</gene>
<dbReference type="InterPro" id="IPR051604">
    <property type="entry name" value="Ergot_Alk_Oxidoreductase"/>
</dbReference>
<dbReference type="PANTHER" id="PTHR43162:SF1">
    <property type="entry name" value="PRESTALK A DIFFERENTIATION PROTEIN A"/>
    <property type="match status" value="1"/>
</dbReference>
<proteinExistence type="predicted"/>
<dbReference type="InterPro" id="IPR008030">
    <property type="entry name" value="NmrA-like"/>
</dbReference>
<dbReference type="Gene3D" id="3.40.50.720">
    <property type="entry name" value="NAD(P)-binding Rossmann-like Domain"/>
    <property type="match status" value="1"/>
</dbReference>
<organism evidence="2 3">
    <name type="scientific">Streptomyces formicae</name>
    <dbReference type="NCBI Taxonomy" id="1616117"/>
    <lineage>
        <taxon>Bacteria</taxon>
        <taxon>Bacillati</taxon>
        <taxon>Actinomycetota</taxon>
        <taxon>Actinomycetes</taxon>
        <taxon>Kitasatosporales</taxon>
        <taxon>Streptomycetaceae</taxon>
        <taxon>Streptomyces</taxon>
    </lineage>
</organism>
<sequence length="290" mass="30813">MTILVTTPNGTVGRFLTEVLRDHSDVRFFVRSEAGAKKLGEVRGEVFRGEVTDPADVRAAVTGVDRLYLAHPFVDNQVDVETNLGLAAIEAGTRRIVKLGARAFSGKGIVPDAVTGAHDTITERLRRVGVPELTVLRPDRFLQNFLPAAASIAEGALADPAGPGARGYVDTRDIADVAAAELLAERPIGGDIEISGPRALTLQELCDRFGAALGRPVRYVDVPLDDAWRSALADRGVTPQVIDGLHDLYANYRQEGVAGLGDGVSRVLGRPPRSAEDFAAELLATAVSST</sequence>
<evidence type="ECO:0000313" key="2">
    <source>
        <dbReference type="EMBL" id="ATL25155.1"/>
    </source>
</evidence>
<dbReference type="Gene3D" id="3.90.25.10">
    <property type="entry name" value="UDP-galactose 4-epimerase, domain 1"/>
    <property type="match status" value="1"/>
</dbReference>
<name>A0A291Q0Y2_9ACTN</name>
<evidence type="ECO:0000259" key="1">
    <source>
        <dbReference type="Pfam" id="PF05368"/>
    </source>
</evidence>
<evidence type="ECO:0000313" key="3">
    <source>
        <dbReference type="Proteomes" id="UP000221011"/>
    </source>
</evidence>
<dbReference type="SUPFAM" id="SSF51735">
    <property type="entry name" value="NAD(P)-binding Rossmann-fold domains"/>
    <property type="match status" value="1"/>
</dbReference>
<dbReference type="EMBL" id="CP022685">
    <property type="protein sequence ID" value="ATL25155.1"/>
    <property type="molecule type" value="Genomic_DNA"/>
</dbReference>
<keyword evidence="3" id="KW-1185">Reference proteome</keyword>
<protein>
    <recommendedName>
        <fullName evidence="1">NmrA-like domain-containing protein</fullName>
    </recommendedName>
</protein>
<reference evidence="2 3" key="1">
    <citation type="submission" date="2017-08" db="EMBL/GenBank/DDBJ databases">
        <title>Complete Genome Sequence of Streptomyces formicae KY5, the formicamycin producer.</title>
        <authorList>
            <person name="Holmes N.A."/>
            <person name="Devine R."/>
            <person name="Qin Z."/>
            <person name="Seipke R.F."/>
            <person name="Wilkinson B."/>
            <person name="Hutchings M.I."/>
        </authorList>
    </citation>
    <scope>NUCLEOTIDE SEQUENCE [LARGE SCALE GENOMIC DNA]</scope>
    <source>
        <strain evidence="2 3">KY5</strain>
    </source>
</reference>
<dbReference type="PANTHER" id="PTHR43162">
    <property type="match status" value="1"/>
</dbReference>
<dbReference type="Proteomes" id="UP000221011">
    <property type="component" value="Chromosome"/>
</dbReference>
<dbReference type="AlphaFoldDB" id="A0A291Q0Y2"/>
<dbReference type="Pfam" id="PF05368">
    <property type="entry name" value="NmrA"/>
    <property type="match status" value="1"/>
</dbReference>
<feature type="domain" description="NmrA-like" evidence="1">
    <location>
        <begin position="2"/>
        <end position="229"/>
    </location>
</feature>
<dbReference type="InterPro" id="IPR036291">
    <property type="entry name" value="NAD(P)-bd_dom_sf"/>
</dbReference>